<dbReference type="SUPFAM" id="SSF55729">
    <property type="entry name" value="Acyl-CoA N-acyltransferases (Nat)"/>
    <property type="match status" value="1"/>
</dbReference>
<evidence type="ECO:0000313" key="2">
    <source>
        <dbReference type="EMBL" id="TXS31917.1"/>
    </source>
</evidence>
<dbReference type="Gene3D" id="3.40.630.30">
    <property type="match status" value="1"/>
</dbReference>
<dbReference type="InterPro" id="IPR016181">
    <property type="entry name" value="Acyl_CoA_acyltransferase"/>
</dbReference>
<dbReference type="InterPro" id="IPR027455">
    <property type="entry name" value="Sper_AcTfrase_N"/>
</dbReference>
<accession>A0A652L822</accession>
<sequence length="161" mass="17691">MTAQLRLEKVTPDNVLDACRLKVAPEQERFVAPVARSLAEAYAEPAKAWPRLVYDGDRLVGFVMAFLDVRFGLPGPPDGEDPLRSGLWRLAVAAGEQGKGYGRFAVDAVCEEIQRRGQKRVTVTWAPGEGGPEGFYLRLGFRRTGEMSGDQIVGEMDLPRG</sequence>
<dbReference type="CDD" id="cd04301">
    <property type="entry name" value="NAT_SF"/>
    <property type="match status" value="1"/>
</dbReference>
<dbReference type="Pfam" id="PF00583">
    <property type="entry name" value="Acetyltransf_1"/>
    <property type="match status" value="1"/>
</dbReference>
<proteinExistence type="predicted"/>
<name>A0A652L822_9ACTN</name>
<dbReference type="EMBL" id="RDBM01000026">
    <property type="protein sequence ID" value="TXS31917.1"/>
    <property type="molecule type" value="Genomic_DNA"/>
</dbReference>
<reference evidence="2" key="1">
    <citation type="submission" date="2018-10" db="EMBL/GenBank/DDBJ databases">
        <authorList>
            <person name="Hariharan J."/>
            <person name="Choudoir M.J."/>
            <person name="Diebold P."/>
            <person name="Panke-Buisse K."/>
            <person name="Campbell A.N."/>
            <person name="Buckley D.H."/>
        </authorList>
    </citation>
    <scope>NUCLEOTIDE SEQUENCE</scope>
    <source>
        <strain evidence="2">Gb1</strain>
    </source>
</reference>
<keyword evidence="2" id="KW-0808">Transferase</keyword>
<dbReference type="Gene3D" id="1.10.287.900">
    <property type="entry name" value="The crystal structure of the spermine/spermidine acetyltransferase from enterococcus faecali"/>
    <property type="match status" value="1"/>
</dbReference>
<gene>
    <name evidence="2" type="ORF">EAO74_08440</name>
</gene>
<evidence type="ECO:0000259" key="1">
    <source>
        <dbReference type="PROSITE" id="PS51186"/>
    </source>
</evidence>
<dbReference type="InterPro" id="IPR000182">
    <property type="entry name" value="GNAT_dom"/>
</dbReference>
<organism evidence="2">
    <name type="scientific">Streptomyces sp. gb1(2016)</name>
    <dbReference type="NCBI Taxonomy" id="1828321"/>
    <lineage>
        <taxon>Bacteria</taxon>
        <taxon>Bacillati</taxon>
        <taxon>Actinomycetota</taxon>
        <taxon>Actinomycetes</taxon>
        <taxon>Kitasatosporales</taxon>
        <taxon>Streptomycetaceae</taxon>
        <taxon>Streptomyces</taxon>
    </lineage>
</organism>
<dbReference type="GO" id="GO:0016747">
    <property type="term" value="F:acyltransferase activity, transferring groups other than amino-acyl groups"/>
    <property type="evidence" value="ECO:0007669"/>
    <property type="project" value="InterPro"/>
</dbReference>
<comment type="caution">
    <text evidence="2">The sequence shown here is derived from an EMBL/GenBank/DDBJ whole genome shotgun (WGS) entry which is preliminary data.</text>
</comment>
<feature type="domain" description="N-acetyltransferase" evidence="1">
    <location>
        <begin position="5"/>
        <end position="161"/>
    </location>
</feature>
<dbReference type="RefSeq" id="WP_147983213.1">
    <property type="nucleotide sequence ID" value="NZ_RDBM01000026.1"/>
</dbReference>
<dbReference type="AlphaFoldDB" id="A0A652L822"/>
<dbReference type="PROSITE" id="PS51186">
    <property type="entry name" value="GNAT"/>
    <property type="match status" value="1"/>
</dbReference>
<protein>
    <submittedName>
        <fullName evidence="2">GNAT family N-acetyltransferase</fullName>
    </submittedName>
</protein>